<keyword evidence="1 2" id="KW-0238">DNA-binding</keyword>
<dbReference type="InterPro" id="IPR009057">
    <property type="entry name" value="Homeodomain-like_sf"/>
</dbReference>
<dbReference type="InterPro" id="IPR001647">
    <property type="entry name" value="HTH_TetR"/>
</dbReference>
<organism evidence="5 6">
    <name type="scientific">Streptomyces hygroscopicus</name>
    <dbReference type="NCBI Taxonomy" id="1912"/>
    <lineage>
        <taxon>Bacteria</taxon>
        <taxon>Bacillati</taxon>
        <taxon>Actinomycetota</taxon>
        <taxon>Actinomycetes</taxon>
        <taxon>Kitasatosporales</taxon>
        <taxon>Streptomycetaceae</taxon>
        <taxon>Streptomyces</taxon>
        <taxon>Streptomyces violaceusniger group</taxon>
    </lineage>
</organism>
<dbReference type="Gene3D" id="1.10.357.10">
    <property type="entry name" value="Tetracycline Repressor, domain 2"/>
    <property type="match status" value="1"/>
</dbReference>
<dbReference type="PANTHER" id="PTHR30055">
    <property type="entry name" value="HTH-TYPE TRANSCRIPTIONAL REGULATOR RUTR"/>
    <property type="match status" value="1"/>
</dbReference>
<accession>A0ABQ3U4P0</accession>
<dbReference type="Proteomes" id="UP001054854">
    <property type="component" value="Unassembled WGS sequence"/>
</dbReference>
<protein>
    <submittedName>
        <fullName evidence="5">TetR family transcriptional regulator</fullName>
    </submittedName>
</protein>
<dbReference type="SUPFAM" id="SSF46689">
    <property type="entry name" value="Homeodomain-like"/>
    <property type="match status" value="1"/>
</dbReference>
<dbReference type="InterPro" id="IPR036271">
    <property type="entry name" value="Tet_transcr_reg_TetR-rel_C_sf"/>
</dbReference>
<keyword evidence="6" id="KW-1185">Reference proteome</keyword>
<feature type="domain" description="HTH tetR-type" evidence="4">
    <location>
        <begin position="27"/>
        <end position="87"/>
    </location>
</feature>
<name>A0ABQ3U4P0_STRHY</name>
<dbReference type="InterPro" id="IPR041678">
    <property type="entry name" value="TetR_C_16"/>
</dbReference>
<dbReference type="Pfam" id="PF00440">
    <property type="entry name" value="TetR_N"/>
    <property type="match status" value="1"/>
</dbReference>
<dbReference type="PRINTS" id="PR00455">
    <property type="entry name" value="HTHTETR"/>
</dbReference>
<gene>
    <name evidence="5" type="ORF">TPA0910_47940</name>
</gene>
<dbReference type="Pfam" id="PF17920">
    <property type="entry name" value="TetR_C_16"/>
    <property type="match status" value="1"/>
</dbReference>
<dbReference type="RefSeq" id="WP_236258102.1">
    <property type="nucleotide sequence ID" value="NZ_BNEK01000005.1"/>
</dbReference>
<feature type="region of interest" description="Disordered" evidence="3">
    <location>
        <begin position="1"/>
        <end position="29"/>
    </location>
</feature>
<dbReference type="Gene3D" id="1.10.10.60">
    <property type="entry name" value="Homeodomain-like"/>
    <property type="match status" value="1"/>
</dbReference>
<evidence type="ECO:0000313" key="6">
    <source>
        <dbReference type="Proteomes" id="UP001054854"/>
    </source>
</evidence>
<sequence>MSTAPTGPATGPRKRGRPARTAAADGPATRDRILTAARNEFARHGYDKTSIRGIAKVAEVDPALVHHYFGTKERVFEAAIELILAPAMNAPEVVHGSQEGAGERLARFMFGVWENPATRLPVLAVLRSALTNEAAAAVLRGLIERRVLLRMAGELTVPDPEFRAQLAAGHLIGITMLRHVLRMEPIASAEIDDIVAMVGPTLERYLTEN</sequence>
<dbReference type="PANTHER" id="PTHR30055:SF235">
    <property type="entry name" value="TRANSCRIPTIONAL REGULATORY PROTEIN"/>
    <property type="match status" value="1"/>
</dbReference>
<reference evidence="5" key="1">
    <citation type="submission" date="2024-05" db="EMBL/GenBank/DDBJ databases">
        <title>Whole genome shotgun sequence of Streptomyces hygroscopicus NBRC 113678.</title>
        <authorList>
            <person name="Komaki H."/>
            <person name="Tamura T."/>
        </authorList>
    </citation>
    <scope>NUCLEOTIDE SEQUENCE</scope>
    <source>
        <strain evidence="5">N11-34</strain>
    </source>
</reference>
<comment type="caution">
    <text evidence="5">The sequence shown here is derived from an EMBL/GenBank/DDBJ whole genome shotgun (WGS) entry which is preliminary data.</text>
</comment>
<dbReference type="SUPFAM" id="SSF48498">
    <property type="entry name" value="Tetracyclin repressor-like, C-terminal domain"/>
    <property type="match status" value="1"/>
</dbReference>
<dbReference type="PROSITE" id="PS50977">
    <property type="entry name" value="HTH_TETR_2"/>
    <property type="match status" value="1"/>
</dbReference>
<evidence type="ECO:0000259" key="4">
    <source>
        <dbReference type="PROSITE" id="PS50977"/>
    </source>
</evidence>
<dbReference type="EMBL" id="BNEK01000005">
    <property type="protein sequence ID" value="GHJ30361.1"/>
    <property type="molecule type" value="Genomic_DNA"/>
</dbReference>
<dbReference type="InterPro" id="IPR050109">
    <property type="entry name" value="HTH-type_TetR-like_transc_reg"/>
</dbReference>
<evidence type="ECO:0000313" key="5">
    <source>
        <dbReference type="EMBL" id="GHJ30361.1"/>
    </source>
</evidence>
<proteinExistence type="predicted"/>
<evidence type="ECO:0000256" key="2">
    <source>
        <dbReference type="PROSITE-ProRule" id="PRU00335"/>
    </source>
</evidence>
<evidence type="ECO:0000256" key="1">
    <source>
        <dbReference type="ARBA" id="ARBA00023125"/>
    </source>
</evidence>
<feature type="DNA-binding region" description="H-T-H motif" evidence="2">
    <location>
        <begin position="50"/>
        <end position="69"/>
    </location>
</feature>
<evidence type="ECO:0000256" key="3">
    <source>
        <dbReference type="SAM" id="MobiDB-lite"/>
    </source>
</evidence>